<dbReference type="RefSeq" id="WP_062181509.1">
    <property type="nucleotide sequence ID" value="NZ_BBXL01000013.1"/>
</dbReference>
<protein>
    <submittedName>
        <fullName evidence="1">Uncharacterized protein</fullName>
    </submittedName>
</protein>
<dbReference type="AlphaFoldDB" id="A0A1M4ZEU2"/>
<dbReference type="Proteomes" id="UP000184480">
    <property type="component" value="Unassembled WGS sequence"/>
</dbReference>
<evidence type="ECO:0000313" key="1">
    <source>
        <dbReference type="EMBL" id="SHF16521.1"/>
    </source>
</evidence>
<accession>A0A1M4ZEU2</accession>
<organism evidence="1 2">
    <name type="scientific">Dysgonomonas macrotermitis</name>
    <dbReference type="NCBI Taxonomy" id="1346286"/>
    <lineage>
        <taxon>Bacteria</taxon>
        <taxon>Pseudomonadati</taxon>
        <taxon>Bacteroidota</taxon>
        <taxon>Bacteroidia</taxon>
        <taxon>Bacteroidales</taxon>
        <taxon>Dysgonomonadaceae</taxon>
        <taxon>Dysgonomonas</taxon>
    </lineage>
</organism>
<dbReference type="EMBL" id="FQUC01000004">
    <property type="protein sequence ID" value="SHF16521.1"/>
    <property type="molecule type" value="Genomic_DNA"/>
</dbReference>
<gene>
    <name evidence="1" type="ORF">SAMN05444362_10469</name>
</gene>
<reference evidence="2" key="1">
    <citation type="submission" date="2016-11" db="EMBL/GenBank/DDBJ databases">
        <authorList>
            <person name="Varghese N."/>
            <person name="Submissions S."/>
        </authorList>
    </citation>
    <scope>NUCLEOTIDE SEQUENCE [LARGE SCALE GENOMIC DNA]</scope>
    <source>
        <strain evidence="2">DSM 27370</strain>
    </source>
</reference>
<dbReference type="STRING" id="1346286.SAMN05444362_10469"/>
<evidence type="ECO:0000313" key="2">
    <source>
        <dbReference type="Proteomes" id="UP000184480"/>
    </source>
</evidence>
<proteinExistence type="predicted"/>
<name>A0A1M4ZEU2_9BACT</name>
<dbReference type="OrthoDB" id="997002at2"/>
<keyword evidence="2" id="KW-1185">Reference proteome</keyword>
<sequence length="193" mass="21647">MNKLIIIILLLPLQINRVYSQIGIGTEAPHLSSELDINSESKGVIVPQMTTGQKEIITTPAPGLMVYDLDKKCLSMNHGDETTPVWVCMIQDATRFFYMPSINIPTPAVGSVGTPLDLYSEYVKQFNTPLAKSISAPTSIPYYTSATDLEYYITYYDKNVLDIIDIDNTGKVTYNIIRKSDYDTYINIVFVVK</sequence>